<accession>A0A182YCF1</accession>
<protein>
    <recommendedName>
        <fullName evidence="6">C2H2-type domain-containing protein</fullName>
    </recommendedName>
</protein>
<dbReference type="PROSITE" id="PS50157">
    <property type="entry name" value="ZINC_FINGER_C2H2_2"/>
    <property type="match status" value="5"/>
</dbReference>
<feature type="compositionally biased region" description="Basic and acidic residues" evidence="5">
    <location>
        <begin position="224"/>
        <end position="248"/>
    </location>
</feature>
<dbReference type="SUPFAM" id="SSF57667">
    <property type="entry name" value="beta-beta-alpha zinc fingers"/>
    <property type="match status" value="5"/>
</dbReference>
<sequence>MVRHRRSHTKETKFACPHCEIRMTDSGNLKRHIEAVHMKKIVRYCEICDKEFTIIASYVSHMNLQDDRSSYVLCRDCHIKLINAVTFRHSCLANEAFFRQFSPKVEEFVESCDEADKLAVEPIETITQIEVLDNKPTKRKVRKVVKRQEAPVPRERSPYAFVQEEEIVDFDYCANRIELGEPHSSDDEHYESRKVKQENQATLDRAALFTESMRLIRTAQERQQQQEEIRNNESSDCDSTHPVRDKLSKPNRSQLCDICGKVVQKISDHMTTHTKELRYACPHCPVRMSNHGNLYRHIQAVHLKKVIKSCELCGKGFTSKGSYKSHMRSEHDIGETYECKLCPKKFNHPGNYRIHNIRCHTNERKFTCSTCGKQFKEKRDHRNHQRVHSNEKPFGCSQCPKEFKSEYARKTHELTHAGVVFQCTACDKSYRYKCLLSIHIKKDHPDLIVRAATVDD</sequence>
<reference evidence="8" key="1">
    <citation type="journal article" date="2014" name="Genome Biol.">
        <title>Genome analysis of a major urban malaria vector mosquito, Anopheles stephensi.</title>
        <authorList>
            <person name="Jiang X."/>
            <person name="Peery A."/>
            <person name="Hall A.B."/>
            <person name="Sharma A."/>
            <person name="Chen X.G."/>
            <person name="Waterhouse R.M."/>
            <person name="Komissarov A."/>
            <person name="Riehle M.M."/>
            <person name="Shouche Y."/>
            <person name="Sharakhova M.V."/>
            <person name="Lawson D."/>
            <person name="Pakpour N."/>
            <person name="Arensburger P."/>
            <person name="Davidson V.L."/>
            <person name="Eiglmeier K."/>
            <person name="Emrich S."/>
            <person name="George P."/>
            <person name="Kennedy R.C."/>
            <person name="Mane S.P."/>
            <person name="Maslen G."/>
            <person name="Oringanje C."/>
            <person name="Qi Y."/>
            <person name="Settlage R."/>
            <person name="Tojo M."/>
            <person name="Tubio J.M."/>
            <person name="Unger M.F."/>
            <person name="Wang B."/>
            <person name="Vernick K.D."/>
            <person name="Ribeiro J.M."/>
            <person name="James A.A."/>
            <person name="Michel K."/>
            <person name="Riehle M.A."/>
            <person name="Luckhart S."/>
            <person name="Sharakhov I.V."/>
            <person name="Tu Z."/>
        </authorList>
    </citation>
    <scope>NUCLEOTIDE SEQUENCE [LARGE SCALE GENOMIC DNA]</scope>
    <source>
        <strain evidence="8">Indian</strain>
    </source>
</reference>
<evidence type="ECO:0000313" key="7">
    <source>
        <dbReference type="EnsemblMetazoa" id="ASTEI06137-PA"/>
    </source>
</evidence>
<feature type="domain" description="C2H2-type" evidence="6">
    <location>
        <begin position="366"/>
        <end position="393"/>
    </location>
</feature>
<dbReference type="GO" id="GO:0008270">
    <property type="term" value="F:zinc ion binding"/>
    <property type="evidence" value="ECO:0007669"/>
    <property type="project" value="UniProtKB-KW"/>
</dbReference>
<feature type="domain" description="C2H2-type" evidence="6">
    <location>
        <begin position="308"/>
        <end position="331"/>
    </location>
</feature>
<dbReference type="PANTHER" id="PTHR24379:SF121">
    <property type="entry name" value="C2H2-TYPE DOMAIN-CONTAINING PROTEIN"/>
    <property type="match status" value="1"/>
</dbReference>
<dbReference type="STRING" id="30069.A0A182YCF1"/>
<dbReference type="AlphaFoldDB" id="A0A182YCF1"/>
<dbReference type="PROSITE" id="PS00028">
    <property type="entry name" value="ZINC_FINGER_C2H2_1"/>
    <property type="match status" value="6"/>
</dbReference>
<keyword evidence="8" id="KW-1185">Reference proteome</keyword>
<dbReference type="Proteomes" id="UP000076408">
    <property type="component" value="Unassembled WGS sequence"/>
</dbReference>
<dbReference type="InterPro" id="IPR036236">
    <property type="entry name" value="Znf_C2H2_sf"/>
</dbReference>
<dbReference type="Pfam" id="PF12874">
    <property type="entry name" value="zf-met"/>
    <property type="match status" value="2"/>
</dbReference>
<evidence type="ECO:0000256" key="1">
    <source>
        <dbReference type="ARBA" id="ARBA00022723"/>
    </source>
</evidence>
<dbReference type="VEuPathDB" id="VectorBase:ASTEI06137"/>
<keyword evidence="2" id="KW-0677">Repeat</keyword>
<organism evidence="7 8">
    <name type="scientific">Anopheles stephensi</name>
    <name type="common">Indo-Pakistan malaria mosquito</name>
    <dbReference type="NCBI Taxonomy" id="30069"/>
    <lineage>
        <taxon>Eukaryota</taxon>
        <taxon>Metazoa</taxon>
        <taxon>Ecdysozoa</taxon>
        <taxon>Arthropoda</taxon>
        <taxon>Hexapoda</taxon>
        <taxon>Insecta</taxon>
        <taxon>Pterygota</taxon>
        <taxon>Neoptera</taxon>
        <taxon>Endopterygota</taxon>
        <taxon>Diptera</taxon>
        <taxon>Nematocera</taxon>
        <taxon>Culicoidea</taxon>
        <taxon>Culicidae</taxon>
        <taxon>Anophelinae</taxon>
        <taxon>Anopheles</taxon>
    </lineage>
</organism>
<feature type="region of interest" description="Disordered" evidence="5">
    <location>
        <begin position="220"/>
        <end position="249"/>
    </location>
</feature>
<dbReference type="EnsemblMetazoa" id="ASTEI06137-RA">
    <property type="protein sequence ID" value="ASTEI06137-PA"/>
    <property type="gene ID" value="ASTEI06137"/>
</dbReference>
<reference evidence="7" key="2">
    <citation type="submission" date="2020-05" db="UniProtKB">
        <authorList>
            <consortium name="EnsemblMetazoa"/>
        </authorList>
    </citation>
    <scope>IDENTIFICATION</scope>
    <source>
        <strain evidence="7">Indian</strain>
    </source>
</reference>
<dbReference type="GO" id="GO:0005634">
    <property type="term" value="C:nucleus"/>
    <property type="evidence" value="ECO:0007669"/>
    <property type="project" value="InterPro"/>
</dbReference>
<dbReference type="OMA" id="YCANRIE"/>
<keyword evidence="3" id="KW-0863">Zinc-finger</keyword>
<feature type="domain" description="C2H2-type" evidence="6">
    <location>
        <begin position="394"/>
        <end position="418"/>
    </location>
</feature>
<dbReference type="SMART" id="SM00355">
    <property type="entry name" value="ZnF_C2H2"/>
    <property type="match status" value="9"/>
</dbReference>
<evidence type="ECO:0000259" key="6">
    <source>
        <dbReference type="PROSITE" id="PS50157"/>
    </source>
</evidence>
<feature type="domain" description="C2H2-type" evidence="6">
    <location>
        <begin position="421"/>
        <end position="444"/>
    </location>
</feature>
<dbReference type="FunFam" id="3.30.160.60:FF:000100">
    <property type="entry name" value="Zinc finger 45-like"/>
    <property type="match status" value="1"/>
</dbReference>
<dbReference type="SMART" id="SM00868">
    <property type="entry name" value="zf-AD"/>
    <property type="match status" value="1"/>
</dbReference>
<evidence type="ECO:0000256" key="5">
    <source>
        <dbReference type="SAM" id="MobiDB-lite"/>
    </source>
</evidence>
<evidence type="ECO:0000256" key="4">
    <source>
        <dbReference type="ARBA" id="ARBA00022833"/>
    </source>
</evidence>
<dbReference type="Gene3D" id="3.30.160.60">
    <property type="entry name" value="Classic Zinc Finger"/>
    <property type="match status" value="5"/>
</dbReference>
<dbReference type="VEuPathDB" id="VectorBase:ASTE004999"/>
<evidence type="ECO:0000313" key="8">
    <source>
        <dbReference type="Proteomes" id="UP000076408"/>
    </source>
</evidence>
<evidence type="ECO:0000256" key="2">
    <source>
        <dbReference type="ARBA" id="ARBA00022737"/>
    </source>
</evidence>
<keyword evidence="1" id="KW-0479">Metal-binding</keyword>
<dbReference type="PANTHER" id="PTHR24379">
    <property type="entry name" value="KRAB AND ZINC FINGER DOMAIN-CONTAINING"/>
    <property type="match status" value="1"/>
</dbReference>
<dbReference type="InterPro" id="IPR013087">
    <property type="entry name" value="Znf_C2H2_type"/>
</dbReference>
<name>A0A182YCF1_ANOST</name>
<proteinExistence type="predicted"/>
<keyword evidence="4" id="KW-0862">Zinc</keyword>
<dbReference type="VEuPathDB" id="VectorBase:ASTEI20_044422"/>
<evidence type="ECO:0000256" key="3">
    <source>
        <dbReference type="ARBA" id="ARBA00022771"/>
    </source>
</evidence>
<dbReference type="InterPro" id="IPR012934">
    <property type="entry name" value="Znf_AD"/>
</dbReference>
<feature type="domain" description="C2H2-type" evidence="6">
    <location>
        <begin position="337"/>
        <end position="365"/>
    </location>
</feature>